<protein>
    <submittedName>
        <fullName evidence="2">Uncharacterized protein</fullName>
    </submittedName>
</protein>
<feature type="transmembrane region" description="Helical" evidence="1">
    <location>
        <begin position="35"/>
        <end position="52"/>
    </location>
</feature>
<dbReference type="EMBL" id="JBHSSD010000024">
    <property type="protein sequence ID" value="MFC6164147.1"/>
    <property type="molecule type" value="Genomic_DNA"/>
</dbReference>
<feature type="transmembrane region" description="Helical" evidence="1">
    <location>
        <begin position="12"/>
        <end position="29"/>
    </location>
</feature>
<accession>A0ABW1R5K5</accession>
<evidence type="ECO:0000313" key="3">
    <source>
        <dbReference type="Proteomes" id="UP001596253"/>
    </source>
</evidence>
<proteinExistence type="predicted"/>
<evidence type="ECO:0000313" key="2">
    <source>
        <dbReference type="EMBL" id="MFC6164147.1"/>
    </source>
</evidence>
<evidence type="ECO:0000256" key="1">
    <source>
        <dbReference type="SAM" id="Phobius"/>
    </source>
</evidence>
<reference evidence="3" key="1">
    <citation type="journal article" date="2019" name="Int. J. Syst. Evol. Microbiol.">
        <title>The Global Catalogue of Microorganisms (GCM) 10K type strain sequencing project: providing services to taxonomists for standard genome sequencing and annotation.</title>
        <authorList>
            <consortium name="The Broad Institute Genomics Platform"/>
            <consortium name="The Broad Institute Genome Sequencing Center for Infectious Disease"/>
            <person name="Wu L."/>
            <person name="Ma J."/>
        </authorList>
    </citation>
    <scope>NUCLEOTIDE SEQUENCE [LARGE SCALE GENOMIC DNA]</scope>
    <source>
        <strain evidence="3">CCM 8932</strain>
    </source>
</reference>
<keyword evidence="3" id="KW-1185">Reference proteome</keyword>
<keyword evidence="1" id="KW-1133">Transmembrane helix</keyword>
<keyword evidence="1" id="KW-0472">Membrane</keyword>
<dbReference type="Proteomes" id="UP001596253">
    <property type="component" value="Unassembled WGS sequence"/>
</dbReference>
<dbReference type="RefSeq" id="WP_171001107.1">
    <property type="nucleotide sequence ID" value="NZ_BJDK01000035.1"/>
</dbReference>
<keyword evidence="1" id="KW-0812">Transmembrane</keyword>
<name>A0ABW1R5K5_9LACO</name>
<gene>
    <name evidence="2" type="ORF">ACFP3T_05620</name>
</gene>
<comment type="caution">
    <text evidence="2">The sequence shown here is derived from an EMBL/GenBank/DDBJ whole genome shotgun (WGS) entry which is preliminary data.</text>
</comment>
<organism evidence="2 3">
    <name type="scientific">Lactiplantibacillus dongliensis</name>
    <dbReference type="NCBI Taxonomy" id="2559919"/>
    <lineage>
        <taxon>Bacteria</taxon>
        <taxon>Bacillati</taxon>
        <taxon>Bacillota</taxon>
        <taxon>Bacilli</taxon>
        <taxon>Lactobacillales</taxon>
        <taxon>Lactobacillaceae</taxon>
        <taxon>Lactiplantibacillus</taxon>
    </lineage>
</organism>
<sequence length="58" mass="6923">MPQWVLDWSKESLIFIVVLTFVTVVLMKIDLRQAILVDFGYMLLALPLAYRNRNRRKK</sequence>